<dbReference type="AlphaFoldDB" id="A0A426ZPY6"/>
<accession>A0A426ZPY6</accession>
<evidence type="ECO:0000313" key="2">
    <source>
        <dbReference type="Proteomes" id="UP000287651"/>
    </source>
</evidence>
<dbReference type="Proteomes" id="UP000287651">
    <property type="component" value="Unassembled WGS sequence"/>
</dbReference>
<evidence type="ECO:0000313" key="1">
    <source>
        <dbReference type="EMBL" id="RRT66056.1"/>
    </source>
</evidence>
<dbReference type="EMBL" id="AMZH03005576">
    <property type="protein sequence ID" value="RRT66056.1"/>
    <property type="molecule type" value="Genomic_DNA"/>
</dbReference>
<name>A0A426ZPY6_ENSVE</name>
<gene>
    <name evidence="1" type="ORF">B296_00017229</name>
</gene>
<sequence>MGICTSTVSQKNITVINFVQSRVSISFSCTDSEIQNSSNSHVLVHGKSYEHDFMKKHDGQKLWAKSSFNRFFVCHLEKFKILAIPNVLALRKSYEHSFTKKRDGYIFCTMSRAKSSFDQFFIHHLRNSKYYPFPTY</sequence>
<comment type="caution">
    <text evidence="1">The sequence shown here is derived from an EMBL/GenBank/DDBJ whole genome shotgun (WGS) entry which is preliminary data.</text>
</comment>
<reference evidence="1 2" key="1">
    <citation type="journal article" date="2014" name="Agronomy (Basel)">
        <title>A Draft Genome Sequence for Ensete ventricosum, the Drought-Tolerant Tree Against Hunger.</title>
        <authorList>
            <person name="Harrison J."/>
            <person name="Moore K.A."/>
            <person name="Paszkiewicz K."/>
            <person name="Jones T."/>
            <person name="Grant M."/>
            <person name="Ambacheew D."/>
            <person name="Muzemil S."/>
            <person name="Studholme D.J."/>
        </authorList>
    </citation>
    <scope>NUCLEOTIDE SEQUENCE [LARGE SCALE GENOMIC DNA]</scope>
</reference>
<protein>
    <submittedName>
        <fullName evidence="1">Uncharacterized protein</fullName>
    </submittedName>
</protein>
<organism evidence="1 2">
    <name type="scientific">Ensete ventricosum</name>
    <name type="common">Abyssinian banana</name>
    <name type="synonym">Musa ensete</name>
    <dbReference type="NCBI Taxonomy" id="4639"/>
    <lineage>
        <taxon>Eukaryota</taxon>
        <taxon>Viridiplantae</taxon>
        <taxon>Streptophyta</taxon>
        <taxon>Embryophyta</taxon>
        <taxon>Tracheophyta</taxon>
        <taxon>Spermatophyta</taxon>
        <taxon>Magnoliopsida</taxon>
        <taxon>Liliopsida</taxon>
        <taxon>Zingiberales</taxon>
        <taxon>Musaceae</taxon>
        <taxon>Ensete</taxon>
    </lineage>
</organism>
<proteinExistence type="predicted"/>